<feature type="region of interest" description="Disordered" evidence="4">
    <location>
        <begin position="501"/>
        <end position="542"/>
    </location>
</feature>
<organism evidence="6 7">
    <name type="scientific">Leptomonas seymouri</name>
    <dbReference type="NCBI Taxonomy" id="5684"/>
    <lineage>
        <taxon>Eukaryota</taxon>
        <taxon>Discoba</taxon>
        <taxon>Euglenozoa</taxon>
        <taxon>Kinetoplastea</taxon>
        <taxon>Metakinetoplastina</taxon>
        <taxon>Trypanosomatida</taxon>
        <taxon>Trypanosomatidae</taxon>
        <taxon>Leishmaniinae</taxon>
        <taxon>Leptomonas</taxon>
    </lineage>
</organism>
<evidence type="ECO:0000256" key="1">
    <source>
        <dbReference type="ARBA" id="ARBA00022448"/>
    </source>
</evidence>
<proteinExistence type="inferred from homology"/>
<feature type="compositionally biased region" description="Low complexity" evidence="4">
    <location>
        <begin position="1886"/>
        <end position="1897"/>
    </location>
</feature>
<dbReference type="GO" id="GO:0006904">
    <property type="term" value="P:vesicle docking involved in exocytosis"/>
    <property type="evidence" value="ECO:0007669"/>
    <property type="project" value="InterPro"/>
</dbReference>
<keyword evidence="3" id="KW-0653">Protein transport</keyword>
<dbReference type="OrthoDB" id="272977at2759"/>
<feature type="compositionally biased region" description="Acidic residues" evidence="4">
    <location>
        <begin position="116"/>
        <end position="127"/>
    </location>
</feature>
<name>A0A0N1IIB9_LEPSE</name>
<dbReference type="InterPro" id="IPR007191">
    <property type="entry name" value="Sec8_exocyst_N"/>
</dbReference>
<keyword evidence="2 3" id="KW-0268">Exocytosis</keyword>
<keyword evidence="1 3" id="KW-0813">Transport</keyword>
<feature type="compositionally biased region" description="Gly residues" evidence="4">
    <location>
        <begin position="521"/>
        <end position="540"/>
    </location>
</feature>
<feature type="region of interest" description="Disordered" evidence="4">
    <location>
        <begin position="1360"/>
        <end position="1379"/>
    </location>
</feature>
<dbReference type="GO" id="GO:0090522">
    <property type="term" value="P:vesicle tethering involved in exocytosis"/>
    <property type="evidence" value="ECO:0007669"/>
    <property type="project" value="UniProtKB-UniRule"/>
</dbReference>
<dbReference type="GO" id="GO:0000145">
    <property type="term" value="C:exocyst"/>
    <property type="evidence" value="ECO:0007669"/>
    <property type="project" value="UniProtKB-UniRule"/>
</dbReference>
<evidence type="ECO:0000256" key="3">
    <source>
        <dbReference type="RuleBase" id="RU367079"/>
    </source>
</evidence>
<dbReference type="GO" id="GO:0006893">
    <property type="term" value="P:Golgi to plasma membrane transport"/>
    <property type="evidence" value="ECO:0007669"/>
    <property type="project" value="TreeGrafter"/>
</dbReference>
<feature type="domain" description="Exocyst complex component Sec8 N-terminal" evidence="5">
    <location>
        <begin position="278"/>
        <end position="377"/>
    </location>
</feature>
<feature type="region of interest" description="Disordered" evidence="4">
    <location>
        <begin position="1929"/>
        <end position="2001"/>
    </location>
</feature>
<dbReference type="PANTHER" id="PTHR14146">
    <property type="entry name" value="EXOCYST COMPLEX COMPONENT 4"/>
    <property type="match status" value="1"/>
</dbReference>
<comment type="caution">
    <text evidence="6">The sequence shown here is derived from an EMBL/GenBank/DDBJ whole genome shotgun (WGS) entry which is preliminary data.</text>
</comment>
<accession>A0A0N1IIB9</accession>
<dbReference type="GO" id="GO:0006612">
    <property type="term" value="P:protein targeting to membrane"/>
    <property type="evidence" value="ECO:0007669"/>
    <property type="project" value="UniProtKB-UniRule"/>
</dbReference>
<feature type="compositionally biased region" description="Basic and acidic residues" evidence="4">
    <location>
        <begin position="501"/>
        <end position="520"/>
    </location>
</feature>
<dbReference type="Pfam" id="PF04048">
    <property type="entry name" value="Sec8_N"/>
    <property type="match status" value="1"/>
</dbReference>
<sequence>MCAWRYSAGASNTAGGASSASPFGTAAAGLSHFSTGLSGAGSAAGAYLRQSAAGLGTADGMGISASGAFGASALLGAGGGGAGLALASASGYSTTGGAAANRHASVGQQRSTMHSEDDEEYEEEEEGHGEQHSVDNYRGTPSANVPPVSLPAKSLAAALTRSTPAAAGLSLRDPRGGAAAAAVNAQRSAQLAAGLSRQLFKTQMNGPTRAAVDEEEMAEEGFDLLPLADQEFVRNTRDLFDDVDPELLAEDFVPHEHVVGIIADDASGNEATASQIEDNLGDYKSLADEIDATLDDYIEGHHEEFNDAICDFSEMVLAVSGSDDTLAQFKKELADAVGSLESHAAELKVLRLRAAKSLFMAEALGHIKDVIQAETEVKSLLQGRHYLRAVQQLQNQAKLLASDELKGVRAIQTLRDAHNATVASLHLPIIDELLSCVFRQERLLVADAQLLQDMLDSGEKILKDANASAPNVQHTVYKYWKIAGVDEGYGDEDGGAINVAEAKKGVRKDASGPDTNRDRSGAGGHSGGGEPGNDGGGGGAPQRKERTLAAIIETLYDDPNDTNVAGNYLRFVPLCVKSLLLLGKIDCCHETFFSRATRNIERFIAHFLRLYDAWRRRSRSGATLSGDEEAAIRGTYVRALDLANDLISFDEAVATIQARDLRAMLGALFTELEKILRNAEYLQKTVLVAHFPFISDCIVQPVPFSAEATSRQWNLMDVPLRDEVWLRDTLSTVLDYAQNRLSEAPPSPSSSSAAGAAEESLASSSQLQSGRRSNGGGALAINPDAGDVVAKFLEFFSVDALLAPLTDSAKGTEGSSVAAAQAPARPLAPVGSTSVASSTAAPPASPLLPALNARNRFLTLQVICSAVDAACSSVSAKYPSTSELLLSKLALVFTAELRDALRVKLVAEVQAMQQTWDLQVLWAQLNYHIELVFHVLCDAKEAQEEADDAVTLLPFLRQKNLISRVQRTALMMHDAERQSDDATTLDRLLSTFESSGLLRMMEETGTVSFSLVGAVKKAQADIRKANEGQQRQYEAMQSDTAKWVALTDSRPGGGGGASSSGPSLMQLRASMLRRWFVFTAMNAVTCYECAARFYSRSCDRVPEFRLLSEEDCVVGFFKRFLRATYIPTLHAFHSQQLQVLCMSIGDNGAGDAAPIGGSAAGVGGTATTSTDPTVADRDSKSASSAPLPPGSPGVGTASKAAASLNSLSGAWPTVVVDGVPFPILGCVQYVGQVLAKISDVRRVLPESLTDEVEQNTSEALIMELVVFLKRQVQWLGRGTLAHRLLDQPFEDAFAGLPNRKWAALVDEENIDQAHRFIDEDLHRYYQLSSEQRTSGHEYNDTTAVSELQAMMALEVGPAASGGASRAPVQDGGGSDLDPQIGRMEPRDICMRDDSTLVAFALLCTSAEWLCDALLRYLWPGQRRARNYTDCCVPGYTFSHEMRVGDATNFSIADGDYTAQHRVRLSGHLARLCSVAQVSLFHLSVEARFLAFLFLPQLRDVSYDVVAVSSAADSFVQAYARRVHNFYAILRQHLNSKKIKYTCLTAGRPASELVLCELAHLRYKAISSAGLMRLRTDLLVMQTTLQLVLPADSDVRETVSHDFVRPALFLRYVFNKDVVNEIVSSLDYQNFSSKEVEVLIRLVFRQVSGANDDTLATQQIKFFYQKLRTIEKLRSERGVASANASTNVSAPISPGDATRKVYPAPLPGAESSKRGITSGREGVLRLAPPPVASVNAAAVVAAALTEGSDGDEFSEGEAHASGRDDLADAPPPLPLLSSARSRQKTAVTPVPTSAASLPVTPSKSTPSPPPPAATGGTGTRGAPAPAPLSEEEEEETEEREEEEEEEEEEAEEEEEETPERPVGITTRPAPAGVRPAPSAAAPTPLRAGTASAATATAGRHVDPMARPSLPPRPVLPPLATSALGAVSAVRPTVSAPVKGGAHVESSEDDDEEYEYEEETEETEETEEEEEHNPAPAVPAGAPRRAPAPRLPAPRQPPSSETK</sequence>
<feature type="compositionally biased region" description="Acidic residues" evidence="4">
    <location>
        <begin position="1828"/>
        <end position="1856"/>
    </location>
</feature>
<feature type="compositionally biased region" description="Low complexity" evidence="4">
    <location>
        <begin position="741"/>
        <end position="772"/>
    </location>
</feature>
<feature type="compositionally biased region" description="Acidic residues" evidence="4">
    <location>
        <begin position="1945"/>
        <end position="1969"/>
    </location>
</feature>
<feature type="compositionally biased region" description="Low complexity" evidence="4">
    <location>
        <begin position="1680"/>
        <end position="1689"/>
    </location>
</feature>
<feature type="region of interest" description="Disordered" evidence="4">
    <location>
        <begin position="1161"/>
        <end position="1198"/>
    </location>
</feature>
<reference evidence="6 7" key="1">
    <citation type="journal article" date="2015" name="PLoS Pathog.">
        <title>Leptomonas seymouri: Adaptations to the Dixenous Life Cycle Analyzed by Genome Sequencing, Transcriptome Profiling and Co-infection with Leishmania donovani.</title>
        <authorList>
            <person name="Kraeva N."/>
            <person name="Butenko A."/>
            <person name="Hlavacova J."/>
            <person name="Kostygov A."/>
            <person name="Myskova J."/>
            <person name="Grybchuk D."/>
            <person name="Lestinova T."/>
            <person name="Votypka J."/>
            <person name="Volf P."/>
            <person name="Opperdoes F."/>
            <person name="Flegontov P."/>
            <person name="Lukes J."/>
            <person name="Yurchenko V."/>
        </authorList>
    </citation>
    <scope>NUCLEOTIDE SEQUENCE [LARGE SCALE GENOMIC DNA]</scope>
    <source>
        <strain evidence="6 7">ATCC 30220</strain>
    </source>
</reference>
<feature type="compositionally biased region" description="Basic and acidic residues" evidence="4">
    <location>
        <begin position="1755"/>
        <end position="1765"/>
    </location>
</feature>
<protein>
    <recommendedName>
        <fullName evidence="3">Exocyst complex component Sec8</fullName>
    </recommendedName>
</protein>
<evidence type="ECO:0000259" key="5">
    <source>
        <dbReference type="Pfam" id="PF04048"/>
    </source>
</evidence>
<dbReference type="OMA" id="MEPRDIC"/>
<feature type="compositionally biased region" description="Polar residues" evidence="4">
    <location>
        <begin position="1783"/>
        <end position="1794"/>
    </location>
</feature>
<dbReference type="EMBL" id="LJSK01000245">
    <property type="protein sequence ID" value="KPI84611.1"/>
    <property type="molecule type" value="Genomic_DNA"/>
</dbReference>
<keyword evidence="7" id="KW-1185">Reference proteome</keyword>
<dbReference type="GO" id="GO:0015031">
    <property type="term" value="P:protein transport"/>
    <property type="evidence" value="ECO:0007669"/>
    <property type="project" value="UniProtKB-KW"/>
</dbReference>
<comment type="similarity">
    <text evidence="3">Belongs to the SEC8 family.</text>
</comment>
<comment type="function">
    <text evidence="3">Component of the exocyst complex involved in the docking of exocytic vesicles with fusion sites on the plasma membrane.</text>
</comment>
<dbReference type="VEuPathDB" id="TriTrypDB:Lsey_0245_0100"/>
<feature type="region of interest" description="Disordered" evidence="4">
    <location>
        <begin position="1680"/>
        <end position="1715"/>
    </location>
</feature>
<feature type="region of interest" description="Disordered" evidence="4">
    <location>
        <begin position="97"/>
        <end position="147"/>
    </location>
</feature>
<gene>
    <name evidence="6" type="ORF">ABL78_6343</name>
</gene>
<feature type="compositionally biased region" description="Low complexity" evidence="4">
    <location>
        <begin position="1795"/>
        <end position="1804"/>
    </location>
</feature>
<evidence type="ECO:0000313" key="6">
    <source>
        <dbReference type="EMBL" id="KPI84611.1"/>
    </source>
</evidence>
<feature type="region of interest" description="Disordered" evidence="4">
    <location>
        <begin position="741"/>
        <end position="775"/>
    </location>
</feature>
<feature type="region of interest" description="Disordered" evidence="4">
    <location>
        <begin position="1746"/>
        <end position="1917"/>
    </location>
</feature>
<dbReference type="InterPro" id="IPR039682">
    <property type="entry name" value="Sec8/EXOC4"/>
</dbReference>
<evidence type="ECO:0000256" key="4">
    <source>
        <dbReference type="SAM" id="MobiDB-lite"/>
    </source>
</evidence>
<dbReference type="PANTHER" id="PTHR14146:SF0">
    <property type="entry name" value="EXOCYST COMPLEX COMPONENT 4"/>
    <property type="match status" value="1"/>
</dbReference>
<evidence type="ECO:0000256" key="2">
    <source>
        <dbReference type="ARBA" id="ARBA00022483"/>
    </source>
</evidence>
<feature type="compositionally biased region" description="Low complexity" evidence="4">
    <location>
        <begin position="1972"/>
        <end position="1983"/>
    </location>
</feature>
<evidence type="ECO:0000313" key="7">
    <source>
        <dbReference type="Proteomes" id="UP000038009"/>
    </source>
</evidence>
<dbReference type="Proteomes" id="UP000038009">
    <property type="component" value="Unassembled WGS sequence"/>
</dbReference>